<sequence>MQFGDNSTVHLLADADYVYTDNLFHRRTETKDDYMEFSPGFEIKLSRDAATTVSFRYQHRFTSFSKYSELDGDYSDLSGQIRYNSGRMLTSGYVQYEELASNSADVNLEGVLIERDEFDAGGRIKYDVSELTAIEVGVDYSEVDYDLAQFTDYDSFSIPITLFYRVRPKIDLTAGVRLREVDTSGTVDYDDTYYFIGAVGEFFSPMLFADIRIGFQDREFDGADFDTSSATYDITFIYTGDVKTTVYAGISRDYRTSAIGGGAYTYTSATLGARYSLNEVFGFNASIVVGESDYEQSPRAEDLTTFDAGVTYNPNDFLTIQAGYRSQDVSGKDPVFSSDYQTNTFRVSASVRY</sequence>
<accession>A0A6B2LYY1</accession>
<dbReference type="RefSeq" id="WP_163961807.1">
    <property type="nucleotide sequence ID" value="NZ_JAAGNX010000001.1"/>
</dbReference>
<gene>
    <name evidence="1" type="ORF">G0Q06_01630</name>
</gene>
<reference evidence="1 2" key="1">
    <citation type="submission" date="2020-02" db="EMBL/GenBank/DDBJ databases">
        <title>Albibacoteraceae fam. nov., the first described family within the subdivision 4 Verrucomicrobia.</title>
        <authorList>
            <person name="Xi F."/>
        </authorList>
    </citation>
    <scope>NUCLEOTIDE SEQUENCE [LARGE SCALE GENOMIC DNA]</scope>
    <source>
        <strain evidence="1 2">CK1056</strain>
    </source>
</reference>
<organism evidence="1 2">
    <name type="scientific">Oceanipulchritudo coccoides</name>
    <dbReference type="NCBI Taxonomy" id="2706888"/>
    <lineage>
        <taxon>Bacteria</taxon>
        <taxon>Pseudomonadati</taxon>
        <taxon>Verrucomicrobiota</taxon>
        <taxon>Opitutia</taxon>
        <taxon>Puniceicoccales</taxon>
        <taxon>Oceanipulchritudinaceae</taxon>
        <taxon>Oceanipulchritudo</taxon>
    </lineage>
</organism>
<dbReference type="InterPro" id="IPR018759">
    <property type="entry name" value="BBP2_2"/>
</dbReference>
<keyword evidence="2" id="KW-1185">Reference proteome</keyword>
<dbReference type="AlphaFoldDB" id="A0A6B2LYY1"/>
<evidence type="ECO:0000313" key="1">
    <source>
        <dbReference type="EMBL" id="NDV61144.1"/>
    </source>
</evidence>
<dbReference type="Pfam" id="PF10082">
    <property type="entry name" value="BBP2_2"/>
    <property type="match status" value="1"/>
</dbReference>
<evidence type="ECO:0000313" key="2">
    <source>
        <dbReference type="Proteomes" id="UP000478417"/>
    </source>
</evidence>
<dbReference type="EMBL" id="JAAGNX010000001">
    <property type="protein sequence ID" value="NDV61144.1"/>
    <property type="molecule type" value="Genomic_DNA"/>
</dbReference>
<name>A0A6B2LYY1_9BACT</name>
<dbReference type="Proteomes" id="UP000478417">
    <property type="component" value="Unassembled WGS sequence"/>
</dbReference>
<proteinExistence type="predicted"/>
<dbReference type="SUPFAM" id="SSF56935">
    <property type="entry name" value="Porins"/>
    <property type="match status" value="1"/>
</dbReference>
<protein>
    <submittedName>
        <fullName evidence="1">Outer membrane beta-barrel protein</fullName>
    </submittedName>
</protein>
<comment type="caution">
    <text evidence="1">The sequence shown here is derived from an EMBL/GenBank/DDBJ whole genome shotgun (WGS) entry which is preliminary data.</text>
</comment>